<dbReference type="AlphaFoldDB" id="A0ABD0SWV9"/>
<organism evidence="1 2">
    <name type="scientific">Loxostege sticticalis</name>
    <name type="common">Beet webworm moth</name>
    <dbReference type="NCBI Taxonomy" id="481309"/>
    <lineage>
        <taxon>Eukaryota</taxon>
        <taxon>Metazoa</taxon>
        <taxon>Ecdysozoa</taxon>
        <taxon>Arthropoda</taxon>
        <taxon>Hexapoda</taxon>
        <taxon>Insecta</taxon>
        <taxon>Pterygota</taxon>
        <taxon>Neoptera</taxon>
        <taxon>Endopterygota</taxon>
        <taxon>Lepidoptera</taxon>
        <taxon>Glossata</taxon>
        <taxon>Ditrysia</taxon>
        <taxon>Pyraloidea</taxon>
        <taxon>Crambidae</taxon>
        <taxon>Pyraustinae</taxon>
        <taxon>Loxostege</taxon>
    </lineage>
</organism>
<protein>
    <submittedName>
        <fullName evidence="1">Uncharacterized protein</fullName>
    </submittedName>
</protein>
<proteinExistence type="predicted"/>
<comment type="caution">
    <text evidence="1">The sequence shown here is derived from an EMBL/GenBank/DDBJ whole genome shotgun (WGS) entry which is preliminary data.</text>
</comment>
<reference evidence="1 2" key="1">
    <citation type="submission" date="2024-06" db="EMBL/GenBank/DDBJ databases">
        <title>A chromosome-level genome assembly of beet webworm, Loxostege sticticalis.</title>
        <authorList>
            <person name="Zhang Y."/>
        </authorList>
    </citation>
    <scope>NUCLEOTIDE SEQUENCE [LARGE SCALE GENOMIC DNA]</scope>
    <source>
        <strain evidence="1">AQ028</strain>
        <tissue evidence="1">Male pupae</tissue>
    </source>
</reference>
<sequence>MNLLRQLEPQEFKIFIRMDRDCFLLLLNLVKPLIKKSDTNYRNSIPAEERFVATLQYLTTGRCLRNLQFSTVISHQLLSKIIPETCETIIKVLNEIIRDATQWFDNENRWTFE</sequence>
<name>A0ABD0SWV9_LOXSC</name>
<evidence type="ECO:0000313" key="1">
    <source>
        <dbReference type="EMBL" id="KAL0829841.1"/>
    </source>
</evidence>
<dbReference type="EMBL" id="JBEDNZ010000014">
    <property type="protein sequence ID" value="KAL0829841.1"/>
    <property type="molecule type" value="Genomic_DNA"/>
</dbReference>
<dbReference type="Proteomes" id="UP001549921">
    <property type="component" value="Unassembled WGS sequence"/>
</dbReference>
<gene>
    <name evidence="1" type="ORF">ABMA28_003324</name>
</gene>
<evidence type="ECO:0000313" key="2">
    <source>
        <dbReference type="Proteomes" id="UP001549921"/>
    </source>
</evidence>
<accession>A0ABD0SWV9</accession>